<name>A0ABU3M5D0_9ACTN</name>
<keyword evidence="3" id="KW-1185">Reference proteome</keyword>
<evidence type="ECO:0000313" key="2">
    <source>
        <dbReference type="EMBL" id="MDT7846710.1"/>
    </source>
</evidence>
<proteinExistence type="predicted"/>
<dbReference type="InterPro" id="IPR029261">
    <property type="entry name" value="Transposase_Znf"/>
</dbReference>
<evidence type="ECO:0000313" key="3">
    <source>
        <dbReference type="Proteomes" id="UP001257948"/>
    </source>
</evidence>
<sequence>MSDSSGILVVEAVSTARPGWCPNCRKQARRIHSAYQRTSGERPLGSRRVIVRLRVRRYFRDSTGLAGWLRAIAMLGSSRDV</sequence>
<dbReference type="RefSeq" id="WP_314206983.1">
    <property type="nucleotide sequence ID" value="NZ_JAVTLL010000038.1"/>
</dbReference>
<protein>
    <submittedName>
        <fullName evidence="2">Transposase family protein</fullName>
    </submittedName>
</protein>
<dbReference type="EMBL" id="JAVTLL010000038">
    <property type="protein sequence ID" value="MDT7846710.1"/>
    <property type="molecule type" value="Genomic_DNA"/>
</dbReference>
<accession>A0ABU3M5D0</accession>
<reference evidence="3" key="1">
    <citation type="submission" date="2023-07" db="EMBL/GenBank/DDBJ databases">
        <title>Draft genome sequence of the endophytic actinobacterium Streptomyces justiciae WPN32, a potential antibiotic producer.</title>
        <authorList>
            <person name="Yasawong M."/>
            <person name="Pana W."/>
            <person name="Ganta P."/>
            <person name="Santapan N."/>
            <person name="Songngamsuk T."/>
            <person name="Phatcharaharikarn M."/>
            <person name="Kerdtoob S."/>
            <person name="Nantapong N."/>
        </authorList>
    </citation>
    <scope>NUCLEOTIDE SEQUENCE [LARGE SCALE GENOMIC DNA]</scope>
    <source>
        <strain evidence="3">WPN32</strain>
    </source>
</reference>
<gene>
    <name evidence="2" type="ORF">RQC66_38935</name>
</gene>
<organism evidence="2 3">
    <name type="scientific">Streptomyces justiciae</name>
    <dbReference type="NCBI Taxonomy" id="2780140"/>
    <lineage>
        <taxon>Bacteria</taxon>
        <taxon>Bacillati</taxon>
        <taxon>Actinomycetota</taxon>
        <taxon>Actinomycetes</taxon>
        <taxon>Kitasatosporales</taxon>
        <taxon>Streptomycetaceae</taxon>
        <taxon>Streptomyces</taxon>
    </lineage>
</organism>
<dbReference type="Pfam" id="PF14690">
    <property type="entry name" value="Zn_ribbon_ISL3"/>
    <property type="match status" value="1"/>
</dbReference>
<evidence type="ECO:0000259" key="1">
    <source>
        <dbReference type="Pfam" id="PF14690"/>
    </source>
</evidence>
<feature type="domain" description="Transposase IS204/IS1001/IS1096/IS1165 zinc-finger" evidence="1">
    <location>
        <begin position="17"/>
        <end position="59"/>
    </location>
</feature>
<dbReference type="Proteomes" id="UP001257948">
    <property type="component" value="Unassembled WGS sequence"/>
</dbReference>
<comment type="caution">
    <text evidence="2">The sequence shown here is derived from an EMBL/GenBank/DDBJ whole genome shotgun (WGS) entry which is preliminary data.</text>
</comment>